<evidence type="ECO:0000256" key="1">
    <source>
        <dbReference type="SAM" id="SignalP"/>
    </source>
</evidence>
<proteinExistence type="predicted"/>
<gene>
    <name evidence="3" type="ORF">IAD36_02515</name>
</gene>
<feature type="domain" description="Transglutaminase-like" evidence="2">
    <location>
        <begin position="97"/>
        <end position="182"/>
    </location>
</feature>
<dbReference type="SUPFAM" id="SSF54001">
    <property type="entry name" value="Cysteine proteinases"/>
    <property type="match status" value="1"/>
</dbReference>
<feature type="chain" id="PRO_5038844222" description="Transglutaminase-like domain-containing protein" evidence="1">
    <location>
        <begin position="21"/>
        <end position="232"/>
    </location>
</feature>
<keyword evidence="1" id="KW-0732">Signal</keyword>
<dbReference type="InterPro" id="IPR002931">
    <property type="entry name" value="Transglutaminase-like"/>
</dbReference>
<accession>A0A9D1IZ28</accession>
<organism evidence="3 4">
    <name type="scientific">Candidatus Scatomorpha intestinigallinarum</name>
    <dbReference type="NCBI Taxonomy" id="2840923"/>
    <lineage>
        <taxon>Bacteria</taxon>
        <taxon>Bacillati</taxon>
        <taxon>Bacillota</taxon>
        <taxon>Clostridia</taxon>
        <taxon>Eubacteriales</taxon>
        <taxon>Candidatus Scatomorpha</taxon>
    </lineage>
</organism>
<protein>
    <recommendedName>
        <fullName evidence="2">Transglutaminase-like domain-containing protein</fullName>
    </recommendedName>
</protein>
<sequence length="232" mass="26218">MRRAVCAALALCLVLSGCGAAEEGPEARAEREFSDVVEKAAAAIERVRRDELSHVTQPFEPRDAYDTSDIDISEAELEYLEAVGDYIVESMPEGLSAYDKYRYLGYVLSLCAEYDYNVHEDRLNETPWGALMEGRAICLGYTNTMLWLCEKADLRCSAISGYASWNGEEHGWNLAWLEEGSYYMDITWCDQHGEPGTRDWDSYFMVTEARLLEDHGVWTGGPATGTEDYSWH</sequence>
<reference evidence="3" key="2">
    <citation type="journal article" date="2021" name="PeerJ">
        <title>Extensive microbial diversity within the chicken gut microbiome revealed by metagenomics and culture.</title>
        <authorList>
            <person name="Gilroy R."/>
            <person name="Ravi A."/>
            <person name="Getino M."/>
            <person name="Pursley I."/>
            <person name="Horton D.L."/>
            <person name="Alikhan N.F."/>
            <person name="Baker D."/>
            <person name="Gharbi K."/>
            <person name="Hall N."/>
            <person name="Watson M."/>
            <person name="Adriaenssens E.M."/>
            <person name="Foster-Nyarko E."/>
            <person name="Jarju S."/>
            <person name="Secka A."/>
            <person name="Antonio M."/>
            <person name="Oren A."/>
            <person name="Chaudhuri R.R."/>
            <person name="La Ragione R."/>
            <person name="Hildebrand F."/>
            <person name="Pallen M.J."/>
        </authorList>
    </citation>
    <scope>NUCLEOTIDE SEQUENCE</scope>
    <source>
        <strain evidence="3">ChiGjej3B3-7149</strain>
    </source>
</reference>
<name>A0A9D1IZ28_9FIRM</name>
<dbReference type="Pfam" id="PF01841">
    <property type="entry name" value="Transglut_core"/>
    <property type="match status" value="1"/>
</dbReference>
<dbReference type="PROSITE" id="PS51257">
    <property type="entry name" value="PROKAR_LIPOPROTEIN"/>
    <property type="match status" value="1"/>
</dbReference>
<dbReference type="AlphaFoldDB" id="A0A9D1IZ28"/>
<dbReference type="InterPro" id="IPR038765">
    <property type="entry name" value="Papain-like_cys_pep_sf"/>
</dbReference>
<evidence type="ECO:0000313" key="4">
    <source>
        <dbReference type="Proteomes" id="UP000824238"/>
    </source>
</evidence>
<dbReference type="Proteomes" id="UP000824238">
    <property type="component" value="Unassembled WGS sequence"/>
</dbReference>
<dbReference type="EMBL" id="DVHH01000067">
    <property type="protein sequence ID" value="HIR54459.1"/>
    <property type="molecule type" value="Genomic_DNA"/>
</dbReference>
<feature type="signal peptide" evidence="1">
    <location>
        <begin position="1"/>
        <end position="20"/>
    </location>
</feature>
<evidence type="ECO:0000313" key="3">
    <source>
        <dbReference type="EMBL" id="HIR54459.1"/>
    </source>
</evidence>
<evidence type="ECO:0000259" key="2">
    <source>
        <dbReference type="Pfam" id="PF01841"/>
    </source>
</evidence>
<dbReference type="Gene3D" id="3.10.620.30">
    <property type="match status" value="1"/>
</dbReference>
<reference evidence="3" key="1">
    <citation type="submission" date="2020-10" db="EMBL/GenBank/DDBJ databases">
        <authorList>
            <person name="Gilroy R."/>
        </authorList>
    </citation>
    <scope>NUCLEOTIDE SEQUENCE</scope>
    <source>
        <strain evidence="3">ChiGjej3B3-7149</strain>
    </source>
</reference>
<comment type="caution">
    <text evidence="3">The sequence shown here is derived from an EMBL/GenBank/DDBJ whole genome shotgun (WGS) entry which is preliminary data.</text>
</comment>